<evidence type="ECO:0000256" key="2">
    <source>
        <dbReference type="SAM" id="Phobius"/>
    </source>
</evidence>
<feature type="region of interest" description="Disordered" evidence="1">
    <location>
        <begin position="152"/>
        <end position="174"/>
    </location>
</feature>
<organism evidence="3">
    <name type="scientific">marine sediment metagenome</name>
    <dbReference type="NCBI Taxonomy" id="412755"/>
    <lineage>
        <taxon>unclassified sequences</taxon>
        <taxon>metagenomes</taxon>
        <taxon>ecological metagenomes</taxon>
    </lineage>
</organism>
<proteinExistence type="predicted"/>
<name>X1BCV4_9ZZZZ</name>
<feature type="transmembrane region" description="Helical" evidence="2">
    <location>
        <begin position="100"/>
        <end position="120"/>
    </location>
</feature>
<keyword evidence="2" id="KW-1133">Transmembrane helix</keyword>
<dbReference type="AlphaFoldDB" id="X1BCV4"/>
<sequence length="207" mass="22218">MINIYGKLASDFEKKYKYKPKNIKINVFSAQEMVNALEANFKGFKSLFRADGLYKVVRGLDIKSGESIEENELAMRFKEPDWNIMPIVAGSGPDDGFGRVILGAALIGASFFVPGGMGIALLGKDILFTSMLTGIGIPMVLGGVAQMLTPSPSVSNYGDREKPDERPSYLSNGPVNSVEPGLPIPVGYGAFWGGSITVSGGMKIEEI</sequence>
<reference evidence="3" key="1">
    <citation type="journal article" date="2014" name="Front. Microbiol.">
        <title>High frequency of phylogenetically diverse reductive dehalogenase-homologous genes in deep subseafloor sedimentary metagenomes.</title>
        <authorList>
            <person name="Kawai M."/>
            <person name="Futagami T."/>
            <person name="Toyoda A."/>
            <person name="Takaki Y."/>
            <person name="Nishi S."/>
            <person name="Hori S."/>
            <person name="Arai W."/>
            <person name="Tsubouchi T."/>
            <person name="Morono Y."/>
            <person name="Uchiyama I."/>
            <person name="Ito T."/>
            <person name="Fujiyama A."/>
            <person name="Inagaki F."/>
            <person name="Takami H."/>
        </authorList>
    </citation>
    <scope>NUCLEOTIDE SEQUENCE</scope>
    <source>
        <strain evidence="3">Expedition CK06-06</strain>
    </source>
</reference>
<keyword evidence="2" id="KW-0472">Membrane</keyword>
<keyword evidence="2" id="KW-0812">Transmembrane</keyword>
<evidence type="ECO:0000313" key="3">
    <source>
        <dbReference type="EMBL" id="GAG79022.1"/>
    </source>
</evidence>
<gene>
    <name evidence="3" type="ORF">S01H4_21303</name>
</gene>
<accession>X1BCV4</accession>
<feature type="compositionally biased region" description="Basic and acidic residues" evidence="1">
    <location>
        <begin position="158"/>
        <end position="167"/>
    </location>
</feature>
<comment type="caution">
    <text evidence="3">The sequence shown here is derived from an EMBL/GenBank/DDBJ whole genome shotgun (WGS) entry which is preliminary data.</text>
</comment>
<evidence type="ECO:0008006" key="4">
    <source>
        <dbReference type="Google" id="ProtNLM"/>
    </source>
</evidence>
<evidence type="ECO:0000256" key="1">
    <source>
        <dbReference type="SAM" id="MobiDB-lite"/>
    </source>
</evidence>
<feature type="transmembrane region" description="Helical" evidence="2">
    <location>
        <begin position="126"/>
        <end position="145"/>
    </location>
</feature>
<protein>
    <recommendedName>
        <fullName evidence="4">Tail assembly protein</fullName>
    </recommendedName>
</protein>
<dbReference type="EMBL" id="BART01009635">
    <property type="protein sequence ID" value="GAG79022.1"/>
    <property type="molecule type" value="Genomic_DNA"/>
</dbReference>